<keyword evidence="4 5" id="KW-0067">ATP-binding</keyword>
<evidence type="ECO:0000259" key="6">
    <source>
        <dbReference type="PROSITE" id="PS50975"/>
    </source>
</evidence>
<dbReference type="PROSITE" id="PS50975">
    <property type="entry name" value="ATP_GRASP"/>
    <property type="match status" value="1"/>
</dbReference>
<dbReference type="GO" id="GO:0046872">
    <property type="term" value="F:metal ion binding"/>
    <property type="evidence" value="ECO:0007669"/>
    <property type="project" value="InterPro"/>
</dbReference>
<dbReference type="AlphaFoldDB" id="A0A1E3SRW1"/>
<keyword evidence="8" id="KW-1185">Reference proteome</keyword>
<evidence type="ECO:0000256" key="2">
    <source>
        <dbReference type="ARBA" id="ARBA00022741"/>
    </source>
</evidence>
<evidence type="ECO:0000256" key="3">
    <source>
        <dbReference type="ARBA" id="ARBA00022755"/>
    </source>
</evidence>
<dbReference type="InterPro" id="IPR011761">
    <property type="entry name" value="ATP-grasp"/>
</dbReference>
<dbReference type="Gene3D" id="3.30.1490.20">
    <property type="entry name" value="ATP-grasp fold, A domain"/>
    <property type="match status" value="1"/>
</dbReference>
<dbReference type="InterPro" id="IPR016185">
    <property type="entry name" value="PreATP-grasp_dom_sf"/>
</dbReference>
<dbReference type="Gene3D" id="3.30.470.20">
    <property type="entry name" value="ATP-grasp fold, B domain"/>
    <property type="match status" value="1"/>
</dbReference>
<dbReference type="Proteomes" id="UP000094224">
    <property type="component" value="Unassembled WGS sequence"/>
</dbReference>
<gene>
    <name evidence="7" type="ORF">BHQ21_16005</name>
</gene>
<dbReference type="GO" id="GO:0016740">
    <property type="term" value="F:transferase activity"/>
    <property type="evidence" value="ECO:0007669"/>
    <property type="project" value="UniProtKB-KW"/>
</dbReference>
<evidence type="ECO:0000313" key="7">
    <source>
        <dbReference type="EMBL" id="ODR04872.1"/>
    </source>
</evidence>
<proteinExistence type="predicted"/>
<dbReference type="InterPro" id="IPR013815">
    <property type="entry name" value="ATP_grasp_subdomain_1"/>
</dbReference>
<dbReference type="RefSeq" id="WP_069401269.1">
    <property type="nucleotide sequence ID" value="NZ_JAYWKZ010000016.1"/>
</dbReference>
<evidence type="ECO:0000313" key="8">
    <source>
        <dbReference type="Proteomes" id="UP000094224"/>
    </source>
</evidence>
<dbReference type="InterPro" id="IPR003135">
    <property type="entry name" value="ATP-grasp_carboxylate-amine"/>
</dbReference>
<evidence type="ECO:0000256" key="4">
    <source>
        <dbReference type="ARBA" id="ARBA00022840"/>
    </source>
</evidence>
<keyword evidence="7" id="KW-0808">Transferase</keyword>
<name>A0A1E3SRW1_9MYCO</name>
<dbReference type="PANTHER" id="PTHR43055">
    <property type="entry name" value="FORMATE-DEPENDENT PHOSPHORIBOSYLGLYCINAMIDE FORMYLTRANSFERASE"/>
    <property type="match status" value="1"/>
</dbReference>
<dbReference type="SUPFAM" id="SSF56059">
    <property type="entry name" value="Glutathione synthetase ATP-binding domain-like"/>
    <property type="match status" value="1"/>
</dbReference>
<dbReference type="EMBL" id="MIHC01000027">
    <property type="protein sequence ID" value="ODR04872.1"/>
    <property type="molecule type" value="Genomic_DNA"/>
</dbReference>
<evidence type="ECO:0000256" key="5">
    <source>
        <dbReference type="PROSITE-ProRule" id="PRU00409"/>
    </source>
</evidence>
<dbReference type="GO" id="GO:0005829">
    <property type="term" value="C:cytosol"/>
    <property type="evidence" value="ECO:0007669"/>
    <property type="project" value="TreeGrafter"/>
</dbReference>
<dbReference type="PANTHER" id="PTHR43055:SF1">
    <property type="entry name" value="FORMATE-DEPENDENT PHOSPHORIBOSYLGLYCINAMIDE FORMYLTRANSFERASE"/>
    <property type="match status" value="1"/>
</dbReference>
<dbReference type="Pfam" id="PF02222">
    <property type="entry name" value="ATP-grasp"/>
    <property type="match status" value="1"/>
</dbReference>
<evidence type="ECO:0000256" key="1">
    <source>
        <dbReference type="ARBA" id="ARBA00022598"/>
    </source>
</evidence>
<sequence>MTDGVTEGPRAPIGGPRVLLLGSDELSGELAIALRRLGAQVHEHPDAGPDAVASAIEQLRPDVVVTATSAVSAATLEALERRAAEGATELVPNARTVRLTTDREALRRLAADQLGLPTAPFWFVGSVDELRAVAAHGGYPMLVESVSGVGERSVVSGPDEVDAAWHRAVGQDQPPRVLAETVVEVEVCVTLLAIRTAGPAGPVIEFCSPIGHRRAESDVLESWQPQKMSPAALDAARSIAARIVNALGGRGVFAVELMIHGDEVYFSDISAVLPQSAWVTLRSQRISAIEQQARAILGLPVDALMISPAAARLIRPAGTAPALTAALAIPETDLRVFNRGPQPRRGVALATAPDVAAARDRARDAATAVLQGRH</sequence>
<dbReference type="GO" id="GO:0006164">
    <property type="term" value="P:purine nucleotide biosynthetic process"/>
    <property type="evidence" value="ECO:0007669"/>
    <property type="project" value="UniProtKB-KW"/>
</dbReference>
<dbReference type="SUPFAM" id="SSF52440">
    <property type="entry name" value="PreATP-grasp domain"/>
    <property type="match status" value="1"/>
</dbReference>
<comment type="caution">
    <text evidence="7">The sequence shown here is derived from an EMBL/GenBank/DDBJ whole genome shotgun (WGS) entry which is preliminary data.</text>
</comment>
<keyword evidence="1" id="KW-0436">Ligase</keyword>
<keyword evidence="3" id="KW-0658">Purine biosynthesis</keyword>
<dbReference type="GO" id="GO:0016874">
    <property type="term" value="F:ligase activity"/>
    <property type="evidence" value="ECO:0007669"/>
    <property type="project" value="UniProtKB-KW"/>
</dbReference>
<protein>
    <submittedName>
        <fullName evidence="7">Phosphoribosylglycinamide formyltransferase 2</fullName>
    </submittedName>
</protein>
<reference evidence="8" key="1">
    <citation type="submission" date="2016-09" db="EMBL/GenBank/DDBJ databases">
        <authorList>
            <person name="Greninger A.L."/>
            <person name="Jerome K.R."/>
            <person name="Mcnair B."/>
            <person name="Wallis C."/>
            <person name="Fang F."/>
        </authorList>
    </citation>
    <scope>NUCLEOTIDE SEQUENCE [LARGE SCALE GENOMIC DNA]</scope>
    <source>
        <strain evidence="8">BC1_M4</strain>
    </source>
</reference>
<dbReference type="GO" id="GO:0005524">
    <property type="term" value="F:ATP binding"/>
    <property type="evidence" value="ECO:0007669"/>
    <property type="project" value="UniProtKB-UniRule"/>
</dbReference>
<keyword evidence="2 5" id="KW-0547">Nucleotide-binding</keyword>
<dbReference type="STRING" id="243061.AWC25_06975"/>
<dbReference type="Gene3D" id="3.40.50.20">
    <property type="match status" value="1"/>
</dbReference>
<feature type="domain" description="ATP-grasp" evidence="6">
    <location>
        <begin position="108"/>
        <end position="297"/>
    </location>
</feature>
<accession>A0A1E3SRW1</accession>
<organism evidence="7 8">
    <name type="scientific">Mycobacterium sherrisii</name>
    <dbReference type="NCBI Taxonomy" id="243061"/>
    <lineage>
        <taxon>Bacteria</taxon>
        <taxon>Bacillati</taxon>
        <taxon>Actinomycetota</taxon>
        <taxon>Actinomycetes</taxon>
        <taxon>Mycobacteriales</taxon>
        <taxon>Mycobacteriaceae</taxon>
        <taxon>Mycobacterium</taxon>
        <taxon>Mycobacterium simiae complex</taxon>
    </lineage>
</organism>